<feature type="transmembrane region" description="Helical" evidence="1">
    <location>
        <begin position="103"/>
        <end position="124"/>
    </location>
</feature>
<evidence type="ECO:0000313" key="2">
    <source>
        <dbReference type="EMBL" id="KRG63037.1"/>
    </source>
</evidence>
<organism evidence="2 3">
    <name type="scientific">Stenotrophomonas humi</name>
    <dbReference type="NCBI Taxonomy" id="405444"/>
    <lineage>
        <taxon>Bacteria</taxon>
        <taxon>Pseudomonadati</taxon>
        <taxon>Pseudomonadota</taxon>
        <taxon>Gammaproteobacteria</taxon>
        <taxon>Lysobacterales</taxon>
        <taxon>Lysobacteraceae</taxon>
        <taxon>Stenotrophomonas</taxon>
    </lineage>
</organism>
<dbReference type="OrthoDB" id="5948392at2"/>
<protein>
    <submittedName>
        <fullName evidence="2">Uncharacterized protein</fullName>
    </submittedName>
</protein>
<feature type="transmembrane region" description="Helical" evidence="1">
    <location>
        <begin position="73"/>
        <end position="91"/>
    </location>
</feature>
<dbReference type="EMBL" id="LDJI01000026">
    <property type="protein sequence ID" value="KRG63037.1"/>
    <property type="molecule type" value="Genomic_DNA"/>
</dbReference>
<dbReference type="PATRIC" id="fig|405444.3.peg.1837"/>
<evidence type="ECO:0000313" key="3">
    <source>
        <dbReference type="Proteomes" id="UP000050864"/>
    </source>
</evidence>
<gene>
    <name evidence="2" type="ORF">ABB26_13680</name>
</gene>
<feature type="transmembrane region" description="Helical" evidence="1">
    <location>
        <begin position="136"/>
        <end position="162"/>
    </location>
</feature>
<sequence>MEQQQAALRSRFGAMDTSHLMQMWSEQGLAPWAETVLREELQARGTDEASLQQASKLRQAPPLPQPLSIMETFMMYGALGSFGCAVFAMALQKILTATVGSATAYIVILVTLAAYLVILIRRLLAHGGQSNSIGTSFLLAILWLKAGMFSLLGLVGLATMVLR</sequence>
<keyword evidence="1" id="KW-0472">Membrane</keyword>
<comment type="caution">
    <text evidence="2">The sequence shown here is derived from an EMBL/GenBank/DDBJ whole genome shotgun (WGS) entry which is preliminary data.</text>
</comment>
<keyword evidence="3" id="KW-1185">Reference proteome</keyword>
<keyword evidence="1" id="KW-0812">Transmembrane</keyword>
<proteinExistence type="predicted"/>
<dbReference type="STRING" id="405444.ABB26_13680"/>
<accession>A0A0R0BZ89</accession>
<dbReference type="Proteomes" id="UP000050864">
    <property type="component" value="Unassembled WGS sequence"/>
</dbReference>
<reference evidence="2 3" key="1">
    <citation type="submission" date="2015-05" db="EMBL/GenBank/DDBJ databases">
        <title>Genome sequencing and analysis of members of genus Stenotrophomonas.</title>
        <authorList>
            <person name="Patil P.P."/>
            <person name="Midha S."/>
            <person name="Patil P.B."/>
        </authorList>
    </citation>
    <scope>NUCLEOTIDE SEQUENCE [LARGE SCALE GENOMIC DNA]</scope>
    <source>
        <strain evidence="2 3">DSM 18929</strain>
    </source>
</reference>
<evidence type="ECO:0000256" key="1">
    <source>
        <dbReference type="SAM" id="Phobius"/>
    </source>
</evidence>
<keyword evidence="1" id="KW-1133">Transmembrane helix</keyword>
<name>A0A0R0BZ89_9GAMM</name>
<dbReference type="AlphaFoldDB" id="A0A0R0BZ89"/>
<dbReference type="RefSeq" id="WP_057635061.1">
    <property type="nucleotide sequence ID" value="NZ_LDJI01000026.1"/>
</dbReference>